<keyword evidence="8" id="KW-0443">Lipid metabolism</keyword>
<feature type="binding site" evidence="7">
    <location>
        <position position="187"/>
    </location>
    <ligand>
        <name>NADP(+)</name>
        <dbReference type="ChEBI" id="CHEBI:58349"/>
    </ligand>
</feature>
<dbReference type="UniPathway" id="UPA00094"/>
<feature type="binding site" evidence="7">
    <location>
        <position position="89"/>
    </location>
    <ligand>
        <name>NADP(+)</name>
        <dbReference type="ChEBI" id="CHEBI:58349"/>
    </ligand>
</feature>
<dbReference type="NCBIfam" id="TIGR01830">
    <property type="entry name" value="3oxo_ACP_reduc"/>
    <property type="match status" value="1"/>
</dbReference>
<dbReference type="InterPro" id="IPR050259">
    <property type="entry name" value="SDR"/>
</dbReference>
<comment type="subunit">
    <text evidence="8">Homotetramer.</text>
</comment>
<name>A0A088DB00_9ACTN</name>
<keyword evidence="7 8" id="KW-0521">NADP</keyword>
<feature type="binding site" evidence="7">
    <location>
        <begin position="154"/>
        <end position="158"/>
    </location>
    <ligand>
        <name>NADP(+)</name>
        <dbReference type="ChEBI" id="CHEBI:58349"/>
    </ligand>
</feature>
<feature type="active site" description="Proton acceptor" evidence="6">
    <location>
        <position position="154"/>
    </location>
</feature>
<sequence length="246" mass="26163">MPDKPIALVTGASRGIGRGIAVRLAEEGYDVAFCFRSGKEAADETREAVERAGARCFHDRCDVTDIADVKAFVSNAEAALGPVEVLVNNAGITRDNPLVLMPPEDWNEVIGTNLTGTYNFSHCVAFGQLKRRSGVIVNVSSVAGVYGNATQSNYAASKAGVNILTRSLSRELGPYGIRVNAVAPGFIETDMTGHLSEKVRKKALTTIPLREFGAVSHVADLVSFLVSDKASYITGQIVQVDGGFSQ</sequence>
<dbReference type="InterPro" id="IPR057326">
    <property type="entry name" value="KR_dom"/>
</dbReference>
<dbReference type="AlphaFoldDB" id="A0A088DB00"/>
<dbReference type="InterPro" id="IPR002347">
    <property type="entry name" value="SDR_fam"/>
</dbReference>
<evidence type="ECO:0000256" key="6">
    <source>
        <dbReference type="PIRSR" id="PIRSR611284-1"/>
    </source>
</evidence>
<evidence type="ECO:0000256" key="2">
    <source>
        <dbReference type="ARBA" id="ARBA00006484"/>
    </source>
</evidence>
<dbReference type="NCBIfam" id="NF005559">
    <property type="entry name" value="PRK07231.1"/>
    <property type="match status" value="1"/>
</dbReference>
<organism evidence="10">
    <name type="scientific">Streptomyces aureus</name>
    <dbReference type="NCBI Taxonomy" id="193461"/>
    <lineage>
        <taxon>Bacteria</taxon>
        <taxon>Bacillati</taxon>
        <taxon>Actinomycetota</taxon>
        <taxon>Actinomycetes</taxon>
        <taxon>Kitasatosporales</taxon>
        <taxon>Streptomycetaceae</taxon>
        <taxon>Streptomyces</taxon>
    </lineage>
</organism>
<dbReference type="InterPro" id="IPR011284">
    <property type="entry name" value="3oxo_ACP_reduc"/>
</dbReference>
<dbReference type="PANTHER" id="PTHR42879:SF2">
    <property type="entry name" value="3-OXOACYL-[ACYL-CARRIER-PROTEIN] REDUCTASE FABG"/>
    <property type="match status" value="1"/>
</dbReference>
<dbReference type="InterPro" id="IPR036291">
    <property type="entry name" value="NAD(P)-bd_dom_sf"/>
</dbReference>
<protein>
    <recommendedName>
        <fullName evidence="3 8">3-oxoacyl-[acyl-carrier-protein] reductase</fullName>
        <ecNumber evidence="3 8">1.1.1.100</ecNumber>
    </recommendedName>
</protein>
<evidence type="ECO:0000313" key="10">
    <source>
        <dbReference type="EMBL" id="AIL50168.1"/>
    </source>
</evidence>
<dbReference type="EMBL" id="KF850685">
    <property type="protein sequence ID" value="AIL50168.1"/>
    <property type="molecule type" value="Genomic_DNA"/>
</dbReference>
<dbReference type="FunFam" id="3.40.50.720:FF:000173">
    <property type="entry name" value="3-oxoacyl-[acyl-carrier protein] reductase"/>
    <property type="match status" value="1"/>
</dbReference>
<dbReference type="GO" id="GO:0051287">
    <property type="term" value="F:NAD binding"/>
    <property type="evidence" value="ECO:0007669"/>
    <property type="project" value="UniProtKB-UniRule"/>
</dbReference>
<dbReference type="PANTHER" id="PTHR42879">
    <property type="entry name" value="3-OXOACYL-(ACYL-CARRIER-PROTEIN) REDUCTASE"/>
    <property type="match status" value="1"/>
</dbReference>
<keyword evidence="8" id="KW-0276">Fatty acid metabolism</keyword>
<comment type="catalytic activity">
    <reaction evidence="5 8">
        <text>a (3R)-hydroxyacyl-[ACP] + NADP(+) = a 3-oxoacyl-[ACP] + NADPH + H(+)</text>
        <dbReference type="Rhea" id="RHEA:17397"/>
        <dbReference type="Rhea" id="RHEA-COMP:9916"/>
        <dbReference type="Rhea" id="RHEA-COMP:9945"/>
        <dbReference type="ChEBI" id="CHEBI:15378"/>
        <dbReference type="ChEBI" id="CHEBI:57783"/>
        <dbReference type="ChEBI" id="CHEBI:58349"/>
        <dbReference type="ChEBI" id="CHEBI:78776"/>
        <dbReference type="ChEBI" id="CHEBI:78827"/>
        <dbReference type="EC" id="1.1.1.100"/>
    </reaction>
</comment>
<keyword evidence="8" id="KW-0444">Lipid biosynthesis</keyword>
<keyword evidence="4 8" id="KW-0560">Oxidoreductase</keyword>
<evidence type="ECO:0000256" key="7">
    <source>
        <dbReference type="PIRSR" id="PIRSR611284-2"/>
    </source>
</evidence>
<dbReference type="PRINTS" id="PR00081">
    <property type="entry name" value="GDHRDH"/>
</dbReference>
<dbReference type="PRINTS" id="PR00080">
    <property type="entry name" value="SDRFAMILY"/>
</dbReference>
<dbReference type="Pfam" id="PF13561">
    <property type="entry name" value="adh_short_C2"/>
    <property type="match status" value="1"/>
</dbReference>
<dbReference type="NCBIfam" id="NF009466">
    <property type="entry name" value="PRK12826.1-2"/>
    <property type="match status" value="1"/>
</dbReference>
<dbReference type="SMART" id="SM00822">
    <property type="entry name" value="PKS_KR"/>
    <property type="match status" value="1"/>
</dbReference>
<evidence type="ECO:0000256" key="4">
    <source>
        <dbReference type="ARBA" id="ARBA00023002"/>
    </source>
</evidence>
<evidence type="ECO:0000256" key="5">
    <source>
        <dbReference type="ARBA" id="ARBA00048508"/>
    </source>
</evidence>
<comment type="similarity">
    <text evidence="2 8">Belongs to the short-chain dehydrogenases/reductases (SDR) family.</text>
</comment>
<proteinExistence type="inferred from homology"/>
<dbReference type="SUPFAM" id="SSF51735">
    <property type="entry name" value="NAD(P)-binding Rossmann-fold domains"/>
    <property type="match status" value="1"/>
</dbReference>
<feature type="binding site" evidence="7">
    <location>
        <begin position="11"/>
        <end position="14"/>
    </location>
    <ligand>
        <name>NADP(+)</name>
        <dbReference type="ChEBI" id="CHEBI:58349"/>
    </ligand>
</feature>
<feature type="domain" description="Ketoreductase" evidence="9">
    <location>
        <begin position="5"/>
        <end position="185"/>
    </location>
</feature>
<dbReference type="EC" id="1.1.1.100" evidence="3 8"/>
<comment type="function">
    <text evidence="8">Catalyzes the NADPH-dependent reduction of beta-ketoacyl-ACP substrates to beta-hydroxyacyl-ACP products, the first reductive step in the elongation cycle of fatty acid biosynthesis.</text>
</comment>
<dbReference type="Gene3D" id="3.40.50.720">
    <property type="entry name" value="NAD(P)-binding Rossmann-like Domain"/>
    <property type="match status" value="1"/>
</dbReference>
<gene>
    <name evidence="10" type="primary">colC10</name>
</gene>
<evidence type="ECO:0000256" key="1">
    <source>
        <dbReference type="ARBA" id="ARBA00005194"/>
    </source>
</evidence>
<keyword evidence="8" id="KW-0275">Fatty acid biosynthesis</keyword>
<reference evidence="10" key="1">
    <citation type="journal article" date="2014" name="ChemBioChem">
        <title>Biosynthesis of colabomycin E, a new manumycin-family metabolite, involves an unusual chain-length factor.</title>
        <authorList>
            <person name="Petrickova K."/>
            <person name="Pospisil S."/>
            <person name="Kuzma M."/>
            <person name="Tylova T."/>
            <person name="Jagr M."/>
            <person name="Tomek P."/>
            <person name="Chronakova A."/>
            <person name="Brabcova E."/>
            <person name="Andera L."/>
            <person name="Kristufek V."/>
            <person name="Petricek M."/>
        </authorList>
    </citation>
    <scope>NUCLEOTIDE SEQUENCE</scope>
    <source>
        <strain evidence="10">SOK1/5-04</strain>
    </source>
</reference>
<dbReference type="GO" id="GO:0004316">
    <property type="term" value="F:3-oxoacyl-[acyl-carrier-protein] reductase (NADPH) activity"/>
    <property type="evidence" value="ECO:0007669"/>
    <property type="project" value="UniProtKB-UniRule"/>
</dbReference>
<evidence type="ECO:0000256" key="3">
    <source>
        <dbReference type="ARBA" id="ARBA00012948"/>
    </source>
</evidence>
<evidence type="ECO:0000259" key="9">
    <source>
        <dbReference type="SMART" id="SM00822"/>
    </source>
</evidence>
<comment type="pathway">
    <text evidence="1 8">Lipid metabolism; fatty acid biosynthesis.</text>
</comment>
<dbReference type="GO" id="GO:0006633">
    <property type="term" value="P:fatty acid biosynthetic process"/>
    <property type="evidence" value="ECO:0007669"/>
    <property type="project" value="UniProtKB-UniPathway"/>
</dbReference>
<dbReference type="PROSITE" id="PS00061">
    <property type="entry name" value="ADH_SHORT"/>
    <property type="match status" value="1"/>
</dbReference>
<dbReference type="InterPro" id="IPR020904">
    <property type="entry name" value="Sc_DH/Rdtase_CS"/>
</dbReference>
<accession>A0A088DB00</accession>
<evidence type="ECO:0000256" key="8">
    <source>
        <dbReference type="RuleBase" id="RU366074"/>
    </source>
</evidence>